<reference evidence="2 3" key="1">
    <citation type="submission" date="2016-09" db="EMBL/GenBank/DDBJ databases">
        <title>The draft genome of Dichanthelium oligosanthes: A C3 panicoid grass species.</title>
        <authorList>
            <person name="Studer A.J."/>
            <person name="Schnable J.C."/>
            <person name="Brutnell T.P."/>
        </authorList>
    </citation>
    <scope>NUCLEOTIDE SEQUENCE [LARGE SCALE GENOMIC DNA]</scope>
    <source>
        <strain evidence="3">cv. Kellogg 1175</strain>
        <tissue evidence="2">Leaf</tissue>
    </source>
</reference>
<dbReference type="PANTHER" id="PTHR33994:SF32">
    <property type="entry name" value="LATE EMBRYOGENESIS ABUNDANT PROTEIN LEA-2 SUBGROUP DOMAIN-CONTAINING PROTEIN"/>
    <property type="match status" value="1"/>
</dbReference>
<dbReference type="Proteomes" id="UP000095767">
    <property type="component" value="Unassembled WGS sequence"/>
</dbReference>
<dbReference type="InterPro" id="IPR012871">
    <property type="entry name" value="DUF1668_ORYSA"/>
</dbReference>
<protein>
    <submittedName>
        <fullName evidence="2">Uncharacterized protein</fullName>
    </submittedName>
</protein>
<keyword evidence="3" id="KW-1185">Reference proteome</keyword>
<sequence>MVVMWAVIIAALLYQVYADVTDPSRGPEIFTAVDRCSGLDDAALVPRAFNLTVTVDNLGGKYNVRVGGDAVVLYGGVPFVTGVMEDLSVLPHGTAEVAVHAGSGGLVLPEELAAVMAEELKCAGGVVRLEVCVLSLNHTSLMCTANLNLGGGAPAPAPSPCEHVVLRDESDVQNEVLRHAKSTGPAWAAVGGRLYLVNTFADRYDGAPCFEVLGRCSSHGHAGDDWSWELLPSPLLLDMPYEYGCLWSLPFVGRVQHVVEYDRWLGFSGPSMKLCSAELTDDLTGDGQDFPLKPPVHRDVWDDIDGYTLAPAWCLARSDLMCLGSAWCLARSDLTCLGCGKFCVT</sequence>
<dbReference type="Pfam" id="PF07893">
    <property type="entry name" value="DUF1668"/>
    <property type="match status" value="1"/>
</dbReference>
<keyword evidence="1" id="KW-0732">Signal</keyword>
<accession>A0A1E5UQ93</accession>
<dbReference type="EMBL" id="LWDX02068113">
    <property type="protein sequence ID" value="OEL15069.1"/>
    <property type="molecule type" value="Genomic_DNA"/>
</dbReference>
<organism evidence="2 3">
    <name type="scientific">Dichanthelium oligosanthes</name>
    <dbReference type="NCBI Taxonomy" id="888268"/>
    <lineage>
        <taxon>Eukaryota</taxon>
        <taxon>Viridiplantae</taxon>
        <taxon>Streptophyta</taxon>
        <taxon>Embryophyta</taxon>
        <taxon>Tracheophyta</taxon>
        <taxon>Spermatophyta</taxon>
        <taxon>Magnoliopsida</taxon>
        <taxon>Liliopsida</taxon>
        <taxon>Poales</taxon>
        <taxon>Poaceae</taxon>
        <taxon>PACMAD clade</taxon>
        <taxon>Panicoideae</taxon>
        <taxon>Panicodae</taxon>
        <taxon>Paniceae</taxon>
        <taxon>Dichantheliinae</taxon>
        <taxon>Dichanthelium</taxon>
    </lineage>
</organism>
<evidence type="ECO:0000313" key="3">
    <source>
        <dbReference type="Proteomes" id="UP000095767"/>
    </source>
</evidence>
<comment type="caution">
    <text evidence="2">The sequence shown here is derived from an EMBL/GenBank/DDBJ whole genome shotgun (WGS) entry which is preliminary data.</text>
</comment>
<proteinExistence type="predicted"/>
<gene>
    <name evidence="2" type="ORF">BAE44_0023912</name>
</gene>
<dbReference type="PANTHER" id="PTHR33994">
    <property type="entry name" value="OS04G0515000 PROTEIN"/>
    <property type="match status" value="1"/>
</dbReference>
<feature type="chain" id="PRO_5009187274" evidence="1">
    <location>
        <begin position="19"/>
        <end position="345"/>
    </location>
</feature>
<dbReference type="AlphaFoldDB" id="A0A1E5UQ93"/>
<evidence type="ECO:0000313" key="2">
    <source>
        <dbReference type="EMBL" id="OEL15069.1"/>
    </source>
</evidence>
<name>A0A1E5UQ93_9POAL</name>
<feature type="signal peptide" evidence="1">
    <location>
        <begin position="1"/>
        <end position="18"/>
    </location>
</feature>
<feature type="non-terminal residue" evidence="2">
    <location>
        <position position="345"/>
    </location>
</feature>
<evidence type="ECO:0000256" key="1">
    <source>
        <dbReference type="SAM" id="SignalP"/>
    </source>
</evidence>
<dbReference type="OrthoDB" id="666424at2759"/>